<sequence>MNQMTRRWCVAIVTALAMTLGFVAPASASASELNSSSADAGAGEVSVKYASAFEVVNATGQTMTYTGAKAVSSFGNSGLWFDDNGPAPVGTSFGPASKEDFALTWWFGKSNSGDFFYQFGDDPDHVVVVTALVQDFLQKLTCTSVPADLVCTLQGFTAVITTKDPTTHTITGADRQRQADLLNALCSSGTPLATCSFVPKGELVRSSGEPRIIGQNQHFNCKAEGIDTVKLAWGFEESSSNSVGGSLTIGGTLFKIVEVAVELTYSHSWSWTKTYSEAHDTQIYPGKWAWMEQYPPRIAVTGDFTATIGNDTFYLTDVTFDSPDGASQGLIVSKSRDLTPDDYAKFCL</sequence>
<keyword evidence="1" id="KW-0732">Signal</keyword>
<organism evidence="2 3">
    <name type="scientific">Microbacterium rhizomatis</name>
    <dbReference type="NCBI Taxonomy" id="1631477"/>
    <lineage>
        <taxon>Bacteria</taxon>
        <taxon>Bacillati</taxon>
        <taxon>Actinomycetota</taxon>
        <taxon>Actinomycetes</taxon>
        <taxon>Micrococcales</taxon>
        <taxon>Microbacteriaceae</taxon>
        <taxon>Microbacterium</taxon>
    </lineage>
</organism>
<gene>
    <name evidence="2" type="ORF">F6B43_11710</name>
</gene>
<comment type="caution">
    <text evidence="2">The sequence shown here is derived from an EMBL/GenBank/DDBJ whole genome shotgun (WGS) entry which is preliminary data.</text>
</comment>
<evidence type="ECO:0000256" key="1">
    <source>
        <dbReference type="SAM" id="SignalP"/>
    </source>
</evidence>
<dbReference type="AlphaFoldDB" id="A0A5J5J409"/>
<name>A0A5J5J409_9MICO</name>
<proteinExistence type="predicted"/>
<reference evidence="3" key="1">
    <citation type="submission" date="2019-09" db="EMBL/GenBank/DDBJ databases">
        <title>Mumia zhuanghuii sp. nov. isolated from the intestinal contents of plateau pika (Ochotona curzoniae) in the Qinghai-Tibet plateau of China.</title>
        <authorList>
            <person name="Tian Z."/>
        </authorList>
    </citation>
    <scope>NUCLEOTIDE SEQUENCE [LARGE SCALE GENOMIC DNA]</scope>
    <source>
        <strain evidence="3">JCM 30598</strain>
    </source>
</reference>
<feature type="signal peptide" evidence="1">
    <location>
        <begin position="1"/>
        <end position="30"/>
    </location>
</feature>
<evidence type="ECO:0000313" key="3">
    <source>
        <dbReference type="Proteomes" id="UP000325827"/>
    </source>
</evidence>
<protein>
    <submittedName>
        <fullName evidence="2">Uncharacterized protein</fullName>
    </submittedName>
</protein>
<evidence type="ECO:0000313" key="2">
    <source>
        <dbReference type="EMBL" id="KAA9108073.1"/>
    </source>
</evidence>
<accession>A0A5J5J409</accession>
<dbReference type="Proteomes" id="UP000325827">
    <property type="component" value="Unassembled WGS sequence"/>
</dbReference>
<dbReference type="OrthoDB" id="5124470at2"/>
<keyword evidence="3" id="KW-1185">Reference proteome</keyword>
<dbReference type="EMBL" id="VYSA01000002">
    <property type="protein sequence ID" value="KAA9108073.1"/>
    <property type="molecule type" value="Genomic_DNA"/>
</dbReference>
<feature type="chain" id="PRO_5023851020" evidence="1">
    <location>
        <begin position="31"/>
        <end position="348"/>
    </location>
</feature>
<dbReference type="RefSeq" id="WP_150449104.1">
    <property type="nucleotide sequence ID" value="NZ_VYSA01000002.1"/>
</dbReference>